<evidence type="ECO:0000256" key="1">
    <source>
        <dbReference type="ARBA" id="ARBA00004651"/>
    </source>
</evidence>
<dbReference type="GO" id="GO:0005886">
    <property type="term" value="C:plasma membrane"/>
    <property type="evidence" value="ECO:0007669"/>
    <property type="project" value="UniProtKB-SubCell"/>
</dbReference>
<organism evidence="9 10">
    <name type="scientific">Thermodesulfobacterium geofontis</name>
    <dbReference type="NCBI Taxonomy" id="1295609"/>
    <lineage>
        <taxon>Bacteria</taxon>
        <taxon>Pseudomonadati</taxon>
        <taxon>Thermodesulfobacteriota</taxon>
        <taxon>Thermodesulfobacteria</taxon>
        <taxon>Thermodesulfobacteriales</taxon>
        <taxon>Thermodesulfobacteriaceae</taxon>
        <taxon>Thermodesulfobacterium</taxon>
    </lineage>
</organism>
<feature type="transmembrane region" description="Helical" evidence="8">
    <location>
        <begin position="50"/>
        <end position="77"/>
    </location>
</feature>
<feature type="transmembrane region" description="Helical" evidence="8">
    <location>
        <begin position="362"/>
        <end position="388"/>
    </location>
</feature>
<proteinExistence type="inferred from homology"/>
<dbReference type="PANTHER" id="PTHR30003">
    <property type="entry name" value="L-LACTATE PERMEASE"/>
    <property type="match status" value="1"/>
</dbReference>
<name>A0A2N7PM47_9BACT</name>
<evidence type="ECO:0000256" key="6">
    <source>
        <dbReference type="ARBA" id="ARBA00022989"/>
    </source>
</evidence>
<dbReference type="GO" id="GO:0015129">
    <property type="term" value="F:lactate transmembrane transporter activity"/>
    <property type="evidence" value="ECO:0007669"/>
    <property type="project" value="UniProtKB-UniRule"/>
</dbReference>
<comment type="function">
    <text evidence="8">Uptake of L-lactate across the membrane. Can also transport D-lactate and glycolate.</text>
</comment>
<dbReference type="PANTHER" id="PTHR30003:SF2">
    <property type="entry name" value="L-LACTATE PERMEASE"/>
    <property type="match status" value="1"/>
</dbReference>
<dbReference type="Pfam" id="PF02652">
    <property type="entry name" value="Lactate_perm"/>
    <property type="match status" value="1"/>
</dbReference>
<evidence type="ECO:0000256" key="4">
    <source>
        <dbReference type="ARBA" id="ARBA00022475"/>
    </source>
</evidence>
<evidence type="ECO:0000256" key="5">
    <source>
        <dbReference type="ARBA" id="ARBA00022692"/>
    </source>
</evidence>
<evidence type="ECO:0000313" key="10">
    <source>
        <dbReference type="Proteomes" id="UP000235460"/>
    </source>
</evidence>
<comment type="caution">
    <text evidence="9">The sequence shown here is derived from an EMBL/GenBank/DDBJ whole genome shotgun (WGS) entry which is preliminary data.</text>
</comment>
<evidence type="ECO:0000256" key="8">
    <source>
        <dbReference type="RuleBase" id="RU365092"/>
    </source>
</evidence>
<keyword evidence="6 8" id="KW-1133">Transmembrane helix</keyword>
<feature type="transmembrane region" description="Helical" evidence="8">
    <location>
        <begin position="126"/>
        <end position="145"/>
    </location>
</feature>
<evidence type="ECO:0000313" key="9">
    <source>
        <dbReference type="EMBL" id="PMP65539.1"/>
    </source>
</evidence>
<gene>
    <name evidence="9" type="ORF">C0190_06670</name>
</gene>
<dbReference type="GO" id="GO:0015295">
    <property type="term" value="F:solute:proton symporter activity"/>
    <property type="evidence" value="ECO:0007669"/>
    <property type="project" value="TreeGrafter"/>
</dbReference>
<feature type="transmembrane region" description="Helical" evidence="8">
    <location>
        <begin position="408"/>
        <end position="436"/>
    </location>
</feature>
<sequence length="529" mass="58437">MDFFLAIFPILVVLIGMIFLYRSGVFVSIIGWIIASILAVYYFHTPWKVVLGASLVGIIKALGITLAVSFTMFLIFLMRETGALGKVIEYIKGIAKSKEEQTLFLGMGFGSLSTALGMVTPAMFPPVFRLLGFSSIAAIAVSILCYDPLTSFALFSIPITLPAEVAFKVFHIQPPGIDTLQEFIWKFTFKITAFLPPISILFAFLMLWSVGGKTAIAKHWKPALISGLVLSLSALIIAWLRILPVEVIGIFAGFLTMVFVNIYYRSINREKTDRIPFDRKVFRAFSPFLLLILFSLIVNLPNIKDFFAKLLDPYEVINIFADKKEDLNVMANVWFWILVVSIISIPILRPSSEQIKRVFKLWFIRVGGPFVAYSLFFAVAFIMAWSGMEIVKGKLVPGLYFKEYNMNIIIASTFAKVFGNAYPLVVPFIGLLGAFIGGSETASNVLFAKIQWGTTLATIGAPDFMWIFAAHAVGGGIASAITPAKITNAAATIGVSGKEEGIFIKAVSLPILLITLLTGILLWLYLKLF</sequence>
<feature type="transmembrane region" description="Helical" evidence="8">
    <location>
        <begin position="26"/>
        <end position="44"/>
    </location>
</feature>
<evidence type="ECO:0000256" key="7">
    <source>
        <dbReference type="ARBA" id="ARBA00023136"/>
    </source>
</evidence>
<feature type="transmembrane region" description="Helical" evidence="8">
    <location>
        <begin position="248"/>
        <end position="264"/>
    </location>
</feature>
<feature type="transmembrane region" description="Helical" evidence="8">
    <location>
        <begin position="6"/>
        <end position="21"/>
    </location>
</feature>
<comment type="similarity">
    <text evidence="2 8">Belongs to the lactate permease family.</text>
</comment>
<feature type="transmembrane region" description="Helical" evidence="8">
    <location>
        <begin position="152"/>
        <end position="171"/>
    </location>
</feature>
<feature type="transmembrane region" description="Helical" evidence="8">
    <location>
        <begin position="506"/>
        <end position="526"/>
    </location>
</feature>
<dbReference type="Proteomes" id="UP000235460">
    <property type="component" value="Unassembled WGS sequence"/>
</dbReference>
<keyword evidence="7 8" id="KW-0472">Membrane</keyword>
<feature type="transmembrane region" description="Helical" evidence="8">
    <location>
        <begin position="333"/>
        <end position="350"/>
    </location>
</feature>
<protein>
    <recommendedName>
        <fullName evidence="8">L-lactate permease</fullName>
    </recommendedName>
</protein>
<evidence type="ECO:0000256" key="3">
    <source>
        <dbReference type="ARBA" id="ARBA00022448"/>
    </source>
</evidence>
<comment type="subcellular location">
    <subcellularLocation>
        <location evidence="1 8">Cell membrane</location>
        <topology evidence="1 8">Multi-pass membrane protein</topology>
    </subcellularLocation>
</comment>
<keyword evidence="4 8" id="KW-1003">Cell membrane</keyword>
<evidence type="ECO:0000256" key="2">
    <source>
        <dbReference type="ARBA" id="ARBA00010100"/>
    </source>
</evidence>
<keyword evidence="5 8" id="KW-0812">Transmembrane</keyword>
<keyword evidence="3 8" id="KW-0813">Transport</keyword>
<dbReference type="InterPro" id="IPR003804">
    <property type="entry name" value="Lactate_perm"/>
</dbReference>
<dbReference type="EMBL" id="PNIK01000095">
    <property type="protein sequence ID" value="PMP65539.1"/>
    <property type="molecule type" value="Genomic_DNA"/>
</dbReference>
<feature type="transmembrane region" description="Helical" evidence="8">
    <location>
        <begin position="284"/>
        <end position="303"/>
    </location>
</feature>
<feature type="transmembrane region" description="Helical" evidence="8">
    <location>
        <begin position="102"/>
        <end position="120"/>
    </location>
</feature>
<accession>A0A2N7PM47</accession>
<feature type="transmembrane region" description="Helical" evidence="8">
    <location>
        <begin position="223"/>
        <end position="242"/>
    </location>
</feature>
<reference evidence="9 10" key="1">
    <citation type="submission" date="2018-01" db="EMBL/GenBank/DDBJ databases">
        <title>Metagenomic assembled genomes from two thermal pools in the Uzon Caldera, Kamchatka, Russia.</title>
        <authorList>
            <person name="Wilkins L."/>
            <person name="Ettinger C."/>
        </authorList>
    </citation>
    <scope>NUCLEOTIDE SEQUENCE [LARGE SCALE GENOMIC DNA]</scope>
    <source>
        <strain evidence="9">ZAV-08</strain>
    </source>
</reference>
<dbReference type="AlphaFoldDB" id="A0A2N7PM47"/>
<feature type="transmembrane region" description="Helical" evidence="8">
    <location>
        <begin position="191"/>
        <end position="211"/>
    </location>
</feature>